<keyword evidence="1" id="KW-0472">Membrane</keyword>
<accession>A0A3G6J4L1</accession>
<proteinExistence type="predicted"/>
<keyword evidence="1" id="KW-1133">Transmembrane helix</keyword>
<gene>
    <name evidence="2" type="ORF">CCHOA_02995</name>
</gene>
<feature type="transmembrane region" description="Helical" evidence="1">
    <location>
        <begin position="75"/>
        <end position="93"/>
    </location>
</feature>
<dbReference type="KEGG" id="ccho:CCHOA_02995"/>
<keyword evidence="1" id="KW-0812">Transmembrane</keyword>
<evidence type="ECO:0000313" key="2">
    <source>
        <dbReference type="EMBL" id="AZA13015.1"/>
    </source>
</evidence>
<sequence length="103" mass="11197">MQRLLPTSGTVRLWILRYFLALFVLGQIVNSLCAILACEDCVSAVPPGRGAQQGGTAPAPELLETVSADNWRARICNIFLFYELVLLTTLVLFDDPASLPSAC</sequence>
<evidence type="ECO:0000313" key="3">
    <source>
        <dbReference type="Proteomes" id="UP000269019"/>
    </source>
</evidence>
<dbReference type="EMBL" id="CP033896">
    <property type="protein sequence ID" value="AZA13015.1"/>
    <property type="molecule type" value="Genomic_DNA"/>
</dbReference>
<feature type="transmembrane region" description="Helical" evidence="1">
    <location>
        <begin position="15"/>
        <end position="37"/>
    </location>
</feature>
<keyword evidence="3" id="KW-1185">Reference proteome</keyword>
<dbReference type="Proteomes" id="UP000269019">
    <property type="component" value="Chromosome"/>
</dbReference>
<protein>
    <submittedName>
        <fullName evidence="2">Uncharacterized protein</fullName>
    </submittedName>
</protein>
<evidence type="ECO:0000256" key="1">
    <source>
        <dbReference type="SAM" id="Phobius"/>
    </source>
</evidence>
<reference evidence="2 3" key="1">
    <citation type="submission" date="2018-11" db="EMBL/GenBank/DDBJ databases">
        <authorList>
            <person name="Kleinhagauer T."/>
            <person name="Glaeser S.P."/>
            <person name="Spergser J."/>
            <person name="Ruckert C."/>
            <person name="Kaempfer P."/>
            <person name="Busse H.-J."/>
        </authorList>
    </citation>
    <scope>NUCLEOTIDE SEQUENCE [LARGE SCALE GENOMIC DNA]</scope>
    <source>
        <strain evidence="2 3">200CH</strain>
    </source>
</reference>
<dbReference type="AlphaFoldDB" id="A0A3G6J4L1"/>
<name>A0A3G6J4L1_9CORY</name>
<organism evidence="2 3">
    <name type="scientific">Corynebacterium choanae</name>
    <dbReference type="NCBI Taxonomy" id="1862358"/>
    <lineage>
        <taxon>Bacteria</taxon>
        <taxon>Bacillati</taxon>
        <taxon>Actinomycetota</taxon>
        <taxon>Actinomycetes</taxon>
        <taxon>Mycobacteriales</taxon>
        <taxon>Corynebacteriaceae</taxon>
        <taxon>Corynebacterium</taxon>
    </lineage>
</organism>